<evidence type="ECO:0000256" key="3">
    <source>
        <dbReference type="ARBA" id="ARBA00022801"/>
    </source>
</evidence>
<evidence type="ECO:0000256" key="8">
    <source>
        <dbReference type="ARBA" id="ARBA00034617"/>
    </source>
</evidence>
<protein>
    <recommendedName>
        <fullName evidence="9">DNA 3'-5' helicase</fullName>
        <ecNumber evidence="9">5.6.2.4</ecNumber>
    </recommendedName>
</protein>
<keyword evidence="2 11" id="KW-0547">Nucleotide-binding</keyword>
<dbReference type="Gene3D" id="3.40.50.300">
    <property type="entry name" value="P-loop containing nucleotide triphosphate hydrolases"/>
    <property type="match status" value="2"/>
</dbReference>
<reference evidence="13" key="2">
    <citation type="journal article" date="2022" name="Microbiol. Resour. Announc.">
        <title>Metagenome Sequencing to Explore Phylogenomics of Terrestrial Cyanobacteria.</title>
        <authorList>
            <person name="Ward R.D."/>
            <person name="Stajich J.E."/>
            <person name="Johansen J.R."/>
            <person name="Huntemann M."/>
            <person name="Clum A."/>
            <person name="Foster B."/>
            <person name="Foster B."/>
            <person name="Roux S."/>
            <person name="Palaniappan K."/>
            <person name="Varghese N."/>
            <person name="Mukherjee S."/>
            <person name="Reddy T.B.K."/>
            <person name="Daum C."/>
            <person name="Copeland A."/>
            <person name="Chen I.A."/>
            <person name="Ivanova N.N."/>
            <person name="Kyrpides N.C."/>
            <person name="Shapiro N."/>
            <person name="Eloe-Fadrosh E.A."/>
            <person name="Pietrasiak N."/>
        </authorList>
    </citation>
    <scope>NUCLEOTIDE SEQUENCE</scope>
    <source>
        <strain evidence="13">GSE-TBD4-15B</strain>
    </source>
</reference>
<keyword evidence="3 11" id="KW-0378">Hydrolase</keyword>
<evidence type="ECO:0000256" key="11">
    <source>
        <dbReference type="PROSITE-ProRule" id="PRU00560"/>
    </source>
</evidence>
<evidence type="ECO:0000256" key="5">
    <source>
        <dbReference type="ARBA" id="ARBA00022840"/>
    </source>
</evidence>
<dbReference type="GO" id="GO:0016787">
    <property type="term" value="F:hydrolase activity"/>
    <property type="evidence" value="ECO:0007669"/>
    <property type="project" value="UniProtKB-UniRule"/>
</dbReference>
<dbReference type="SUPFAM" id="SSF52540">
    <property type="entry name" value="P-loop containing nucleoside triphosphate hydrolases"/>
    <property type="match status" value="1"/>
</dbReference>
<evidence type="ECO:0000256" key="1">
    <source>
        <dbReference type="ARBA" id="ARBA00009922"/>
    </source>
</evidence>
<dbReference type="Proteomes" id="UP000707356">
    <property type="component" value="Unassembled WGS sequence"/>
</dbReference>
<comment type="caution">
    <text evidence="13">The sequence shown here is derived from an EMBL/GenBank/DDBJ whole genome shotgun (WGS) entry which is preliminary data.</text>
</comment>
<organism evidence="13 14">
    <name type="scientific">Pegethrix bostrychoides GSE-TBD4-15B</name>
    <dbReference type="NCBI Taxonomy" id="2839662"/>
    <lineage>
        <taxon>Bacteria</taxon>
        <taxon>Bacillati</taxon>
        <taxon>Cyanobacteriota</taxon>
        <taxon>Cyanophyceae</taxon>
        <taxon>Oculatellales</taxon>
        <taxon>Oculatellaceae</taxon>
        <taxon>Pegethrix</taxon>
    </lineage>
</organism>
<keyword evidence="4 11" id="KW-0347">Helicase</keyword>
<dbReference type="AlphaFoldDB" id="A0A951P7T7"/>
<dbReference type="Pfam" id="PF00580">
    <property type="entry name" value="UvrD-helicase"/>
    <property type="match status" value="1"/>
</dbReference>
<comment type="similarity">
    <text evidence="1">Belongs to the helicase family. UvrD subfamily.</text>
</comment>
<dbReference type="EC" id="5.6.2.4" evidence="9"/>
<keyword evidence="5 11" id="KW-0067">ATP-binding</keyword>
<comment type="catalytic activity">
    <reaction evidence="8">
        <text>Couples ATP hydrolysis with the unwinding of duplex DNA by translocating in the 3'-5' direction.</text>
        <dbReference type="EC" id="5.6.2.4"/>
    </reaction>
</comment>
<dbReference type="PANTHER" id="PTHR11070:SF2">
    <property type="entry name" value="ATP-DEPENDENT DNA HELICASE SRS2"/>
    <property type="match status" value="1"/>
</dbReference>
<dbReference type="PROSITE" id="PS51198">
    <property type="entry name" value="UVRD_HELICASE_ATP_BIND"/>
    <property type="match status" value="1"/>
</dbReference>
<evidence type="ECO:0000256" key="7">
    <source>
        <dbReference type="ARBA" id="ARBA00023235"/>
    </source>
</evidence>
<comment type="catalytic activity">
    <reaction evidence="10">
        <text>ATP + H2O = ADP + phosphate + H(+)</text>
        <dbReference type="Rhea" id="RHEA:13065"/>
        <dbReference type="ChEBI" id="CHEBI:15377"/>
        <dbReference type="ChEBI" id="CHEBI:15378"/>
        <dbReference type="ChEBI" id="CHEBI:30616"/>
        <dbReference type="ChEBI" id="CHEBI:43474"/>
        <dbReference type="ChEBI" id="CHEBI:456216"/>
        <dbReference type="EC" id="5.6.2.4"/>
    </reaction>
</comment>
<gene>
    <name evidence="13" type="ORF">KME07_04455</name>
</gene>
<evidence type="ECO:0000256" key="4">
    <source>
        <dbReference type="ARBA" id="ARBA00022806"/>
    </source>
</evidence>
<dbReference type="GO" id="GO:0003677">
    <property type="term" value="F:DNA binding"/>
    <property type="evidence" value="ECO:0007669"/>
    <property type="project" value="UniProtKB-KW"/>
</dbReference>
<dbReference type="EMBL" id="JAHHHV010000018">
    <property type="protein sequence ID" value="MBW4464676.1"/>
    <property type="molecule type" value="Genomic_DNA"/>
</dbReference>
<dbReference type="InterPro" id="IPR000212">
    <property type="entry name" value="DNA_helicase_UvrD/REP"/>
</dbReference>
<dbReference type="PANTHER" id="PTHR11070">
    <property type="entry name" value="UVRD / RECB / PCRA DNA HELICASE FAMILY MEMBER"/>
    <property type="match status" value="1"/>
</dbReference>
<accession>A0A951P7T7</accession>
<dbReference type="GO" id="GO:0005524">
    <property type="term" value="F:ATP binding"/>
    <property type="evidence" value="ECO:0007669"/>
    <property type="project" value="UniProtKB-UniRule"/>
</dbReference>
<dbReference type="InterPro" id="IPR014017">
    <property type="entry name" value="DNA_helicase_UvrD-like_C"/>
</dbReference>
<name>A0A951P7T7_9CYAN</name>
<dbReference type="CDD" id="cd17932">
    <property type="entry name" value="DEXQc_UvrD"/>
    <property type="match status" value="1"/>
</dbReference>
<dbReference type="InterPro" id="IPR014016">
    <property type="entry name" value="UvrD-like_ATP-bd"/>
</dbReference>
<reference evidence="13" key="1">
    <citation type="submission" date="2021-05" db="EMBL/GenBank/DDBJ databases">
        <authorList>
            <person name="Pietrasiak N."/>
            <person name="Ward R."/>
            <person name="Stajich J.E."/>
            <person name="Kurbessoian T."/>
        </authorList>
    </citation>
    <scope>NUCLEOTIDE SEQUENCE</scope>
    <source>
        <strain evidence="13">GSE-TBD4-15B</strain>
    </source>
</reference>
<dbReference type="Gene3D" id="1.10.10.160">
    <property type="match status" value="1"/>
</dbReference>
<proteinExistence type="inferred from homology"/>
<dbReference type="Pfam" id="PF13361">
    <property type="entry name" value="UvrD_C"/>
    <property type="match status" value="1"/>
</dbReference>
<evidence type="ECO:0000256" key="6">
    <source>
        <dbReference type="ARBA" id="ARBA00023125"/>
    </source>
</evidence>
<dbReference type="GO" id="GO:0000725">
    <property type="term" value="P:recombinational repair"/>
    <property type="evidence" value="ECO:0007669"/>
    <property type="project" value="TreeGrafter"/>
</dbReference>
<feature type="binding site" evidence="11">
    <location>
        <begin position="39"/>
        <end position="46"/>
    </location>
    <ligand>
        <name>ATP</name>
        <dbReference type="ChEBI" id="CHEBI:30616"/>
    </ligand>
</feature>
<evidence type="ECO:0000313" key="13">
    <source>
        <dbReference type="EMBL" id="MBW4464676.1"/>
    </source>
</evidence>
<evidence type="ECO:0000256" key="10">
    <source>
        <dbReference type="ARBA" id="ARBA00048988"/>
    </source>
</evidence>
<dbReference type="InterPro" id="IPR027417">
    <property type="entry name" value="P-loop_NTPase"/>
</dbReference>
<evidence type="ECO:0000259" key="12">
    <source>
        <dbReference type="PROSITE" id="PS51198"/>
    </source>
</evidence>
<sequence>MLSKPEQDELLRKLRTLHSDDEKQLEIIFSKSKRLIVEAPAGYGKTKTMISKVAYLLATEQVSRPKKILVLTFSVNAAYKIKKELVEHLPHLVQCSGSSQLRIKERLFVSNYHGFCRHVLKRYGYLLHPKLSNLDILKSVDDTKTQEITEILGISFDDASIFNEFGTAVKNVDKQSLSRIFNQYTSGIIDRFLDKNYLSFNGIIALTLKIFHGYDEILQFYKSYFPIIIVDEFQDTNILSWTLLKKLVSERSQLIFMGDSLQRIYGFIGAIPNLISEAEQLFSMDRIVMNKNYRFMSNPGMLQLDRNIRLNAENPNAPIIQTNAEVQIMSVANQLEESKKIAQKLSLLLSSEEIQSCKVAILVKQRGVNADKIIEALVEKDISYFYALFGDDDSTYLSFHRECASQFGEQLQKDISISKGSLNKFYSKMEEKYDCGSSPVIKSMMSLLKAFLSRILSDYSFLSVEDKVIFIRDTFEHSSLKQSMESIDENVIISTIHGAKGLEWDYVFMPDMEQFSMPNWRGLCGECYHKSNCNLTINGRNETKFLEELSVFYVGVTRARKQIFFSASKTRLKSNGEPQGANLSCMLKLPGIVLVEI</sequence>
<keyword evidence="6" id="KW-0238">DNA-binding</keyword>
<evidence type="ECO:0000256" key="2">
    <source>
        <dbReference type="ARBA" id="ARBA00022741"/>
    </source>
</evidence>
<keyword evidence="7" id="KW-0413">Isomerase</keyword>
<dbReference type="GO" id="GO:0043138">
    <property type="term" value="F:3'-5' DNA helicase activity"/>
    <property type="evidence" value="ECO:0007669"/>
    <property type="project" value="UniProtKB-EC"/>
</dbReference>
<evidence type="ECO:0000256" key="9">
    <source>
        <dbReference type="ARBA" id="ARBA00034808"/>
    </source>
</evidence>
<evidence type="ECO:0000313" key="14">
    <source>
        <dbReference type="Proteomes" id="UP000707356"/>
    </source>
</evidence>
<feature type="domain" description="UvrD-like helicase ATP-binding" evidence="12">
    <location>
        <begin position="18"/>
        <end position="296"/>
    </location>
</feature>
<dbReference type="InterPro" id="IPR013986">
    <property type="entry name" value="DExx_box_DNA_helicase_dom_sf"/>
</dbReference>